<evidence type="ECO:0000313" key="1">
    <source>
        <dbReference type="EnsemblMetazoa" id="AARA015045-PA"/>
    </source>
</evidence>
<protein>
    <submittedName>
        <fullName evidence="1">Uncharacterized protein</fullName>
    </submittedName>
</protein>
<keyword evidence="2" id="KW-1185">Reference proteome</keyword>
<dbReference type="Proteomes" id="UP000075840">
    <property type="component" value="Unassembled WGS sequence"/>
</dbReference>
<dbReference type="EnsemblMetazoa" id="AARA015045-RA">
    <property type="protein sequence ID" value="AARA015045-PA"/>
    <property type="gene ID" value="AARA015045"/>
</dbReference>
<accession>A0A182IHX5</accession>
<name>A0A182IHX5_ANOAR</name>
<dbReference type="EMBL" id="APCN01007844">
    <property type="status" value="NOT_ANNOTATED_CDS"/>
    <property type="molecule type" value="Genomic_DNA"/>
</dbReference>
<evidence type="ECO:0000313" key="2">
    <source>
        <dbReference type="Proteomes" id="UP000075840"/>
    </source>
</evidence>
<organism evidence="1 2">
    <name type="scientific">Anopheles arabiensis</name>
    <name type="common">Mosquito</name>
    <dbReference type="NCBI Taxonomy" id="7173"/>
    <lineage>
        <taxon>Eukaryota</taxon>
        <taxon>Metazoa</taxon>
        <taxon>Ecdysozoa</taxon>
        <taxon>Arthropoda</taxon>
        <taxon>Hexapoda</taxon>
        <taxon>Insecta</taxon>
        <taxon>Pterygota</taxon>
        <taxon>Neoptera</taxon>
        <taxon>Endopterygota</taxon>
        <taxon>Diptera</taxon>
        <taxon>Nematocera</taxon>
        <taxon>Culicoidea</taxon>
        <taxon>Culicidae</taxon>
        <taxon>Anophelinae</taxon>
        <taxon>Anopheles</taxon>
    </lineage>
</organism>
<proteinExistence type="predicted"/>
<sequence length="13" mass="1561">MPCTSERERNLPK</sequence>
<reference evidence="1" key="1">
    <citation type="submission" date="2022-08" db="UniProtKB">
        <authorList>
            <consortium name="EnsemblMetazoa"/>
        </authorList>
    </citation>
    <scope>IDENTIFICATION</scope>
    <source>
        <strain evidence="1">Dongola</strain>
    </source>
</reference>
<dbReference type="VEuPathDB" id="VectorBase:AARA015045"/>